<dbReference type="RefSeq" id="WP_175474458.1">
    <property type="nucleotide sequence ID" value="NZ_FOGG01000002.1"/>
</dbReference>
<keyword evidence="2" id="KW-0812">Transmembrane</keyword>
<protein>
    <submittedName>
        <fullName evidence="8">Outer membrane protein assembly factor BamA</fullName>
    </submittedName>
</protein>
<name>A0A1H9JZM1_9SPHI</name>
<evidence type="ECO:0000256" key="4">
    <source>
        <dbReference type="ARBA" id="ARBA00023136"/>
    </source>
</evidence>
<dbReference type="InterPro" id="IPR039910">
    <property type="entry name" value="D15-like"/>
</dbReference>
<evidence type="ECO:0000256" key="3">
    <source>
        <dbReference type="ARBA" id="ARBA00022729"/>
    </source>
</evidence>
<feature type="domain" description="POTRA" evidence="7">
    <location>
        <begin position="54"/>
        <end position="121"/>
    </location>
</feature>
<comment type="subcellular location">
    <subcellularLocation>
        <location evidence="1">Membrane</location>
    </subcellularLocation>
</comment>
<evidence type="ECO:0000313" key="9">
    <source>
        <dbReference type="Proteomes" id="UP000199572"/>
    </source>
</evidence>
<keyword evidence="3" id="KW-0732">Signal</keyword>
<dbReference type="EMBL" id="FOGG01000002">
    <property type="protein sequence ID" value="SEQ92421.1"/>
    <property type="molecule type" value="Genomic_DNA"/>
</dbReference>
<sequence length="784" mass="89295">MQACSSTKYIADYQAIVKKVTIDSVDAKFEEQAYNYVQKDIRPVSAFSINVPLYNLFNTKDGRYKTNNIKPFGTPPAILDSTLVEISRTQIQKFLNNKGYFQAKVTANIQVKDKKAEINFKAQPGPAYFIDKLSDSIASANIKAVYNANKPAVTHLRTGMQYDSDSLNYEREQIYRLMKENGYFYFLRPYINFDVIGADASSKTHKVDVKLNVTNPASGPHKQYTIGYTHMVIAPNPDGFPDSARYKLSKDTVNGIIFTDFSRRYRRNPIVRYDFLKQGEVFDIRNENLTYDRLYELNIFKNVKIDYFNRDSTSNKINAAIQLIPQKVMSNRVEGEVPFNGGTVGFNLSNTYTNNNLFRGAERFELQVKGGLQSRIGGGQTPFKDIYQRDFSISASITVPRLMIPFYNPVLGGNGMPHTTFSSSYIYALQKDVSVRRIFINSITYDWFETKSKLHSFTPLNFEYRFGNLDRANIADSILQNNLYYIRLLDRKDFTLGMKYTYSLNADKLNQFRSFVYFRGNIDIAGNLLQGISRLSGEKHDPANGDYARILGLPFNQYVRPEVDIRWYKHIAGEKQFVARLNAGIGVAYGNSITSGIPFEKLFFAGGSSGVRAWQARTVGPGNYNRETLANDEQRRAFFGLDQLGEMRIEANMEYRFTLTKKFFGATLKGAAFLDAGNVWNVNRTTATVDGITTNNEETLFKFSKLAQQIAVGTGVGLRYDVQYFVFRFDIGLKLKDPQFSGSDQWVISKFLSGARDFKNNYNATHGPDNYRFVQYNFGIGMPF</sequence>
<evidence type="ECO:0000256" key="2">
    <source>
        <dbReference type="ARBA" id="ARBA00022692"/>
    </source>
</evidence>
<dbReference type="Gene3D" id="2.40.160.50">
    <property type="entry name" value="membrane protein fhac: a member of the omp85/tpsb transporter family"/>
    <property type="match status" value="1"/>
</dbReference>
<keyword evidence="9" id="KW-1185">Reference proteome</keyword>
<dbReference type="InterPro" id="IPR000184">
    <property type="entry name" value="Bac_surfAg_D15"/>
</dbReference>
<dbReference type="GO" id="GO:0019867">
    <property type="term" value="C:outer membrane"/>
    <property type="evidence" value="ECO:0007669"/>
    <property type="project" value="InterPro"/>
</dbReference>
<dbReference type="Pfam" id="PF01103">
    <property type="entry name" value="Omp85"/>
    <property type="match status" value="1"/>
</dbReference>
<evidence type="ECO:0000313" key="8">
    <source>
        <dbReference type="EMBL" id="SEQ92421.1"/>
    </source>
</evidence>
<evidence type="ECO:0000256" key="5">
    <source>
        <dbReference type="ARBA" id="ARBA00023237"/>
    </source>
</evidence>
<proteinExistence type="predicted"/>
<dbReference type="Pfam" id="PF07244">
    <property type="entry name" value="POTRA"/>
    <property type="match status" value="1"/>
</dbReference>
<organism evidence="8 9">
    <name type="scientific">Pedobacter rhizosphaerae</name>
    <dbReference type="NCBI Taxonomy" id="390241"/>
    <lineage>
        <taxon>Bacteria</taxon>
        <taxon>Pseudomonadati</taxon>
        <taxon>Bacteroidota</taxon>
        <taxon>Sphingobacteriia</taxon>
        <taxon>Sphingobacteriales</taxon>
        <taxon>Sphingobacteriaceae</taxon>
        <taxon>Pedobacter</taxon>
    </lineage>
</organism>
<evidence type="ECO:0000256" key="1">
    <source>
        <dbReference type="ARBA" id="ARBA00004370"/>
    </source>
</evidence>
<dbReference type="STRING" id="390241.SAMN04488023_102155"/>
<keyword evidence="4" id="KW-0472">Membrane</keyword>
<dbReference type="PANTHER" id="PTHR12815:SF47">
    <property type="entry name" value="TRANSLOCATION AND ASSEMBLY MODULE SUBUNIT TAMA"/>
    <property type="match status" value="1"/>
</dbReference>
<accession>A0A1H9JZM1</accession>
<gene>
    <name evidence="8" type="ORF">SAMN04488023_102155</name>
</gene>
<dbReference type="InterPro" id="IPR010827">
    <property type="entry name" value="BamA/TamA_POTRA"/>
</dbReference>
<evidence type="ECO:0000259" key="6">
    <source>
        <dbReference type="Pfam" id="PF01103"/>
    </source>
</evidence>
<dbReference type="AlphaFoldDB" id="A0A1H9JZM1"/>
<dbReference type="Proteomes" id="UP000199572">
    <property type="component" value="Unassembled WGS sequence"/>
</dbReference>
<feature type="domain" description="Bacterial surface antigen (D15)" evidence="6">
    <location>
        <begin position="492"/>
        <end position="743"/>
    </location>
</feature>
<keyword evidence="5" id="KW-0998">Cell outer membrane</keyword>
<dbReference type="PANTHER" id="PTHR12815">
    <property type="entry name" value="SORTING AND ASSEMBLY MACHINERY SAMM50 PROTEIN FAMILY MEMBER"/>
    <property type="match status" value="1"/>
</dbReference>
<reference evidence="8 9" key="1">
    <citation type="submission" date="2016-10" db="EMBL/GenBank/DDBJ databases">
        <authorList>
            <person name="de Groot N.N."/>
        </authorList>
    </citation>
    <scope>NUCLEOTIDE SEQUENCE [LARGE SCALE GENOMIC DNA]</scope>
    <source>
        <strain evidence="8 9">DSM 18610</strain>
    </source>
</reference>
<evidence type="ECO:0000259" key="7">
    <source>
        <dbReference type="Pfam" id="PF07244"/>
    </source>
</evidence>